<protein>
    <recommendedName>
        <fullName evidence="11">Radical SAM core domain-containing protein</fullName>
    </recommendedName>
</protein>
<geneLocation type="plasmid" evidence="12 13">
    <name>pFA9</name>
</geneLocation>
<evidence type="ECO:0000256" key="9">
    <source>
        <dbReference type="ARBA" id="ARBA00023014"/>
    </source>
</evidence>
<name>A0AAU9D6I7_9BACT</name>
<dbReference type="RefSeq" id="WP_338396169.1">
    <property type="nucleotide sequence ID" value="NZ_AP025323.1"/>
</dbReference>
<dbReference type="InterPro" id="IPR007197">
    <property type="entry name" value="rSAM"/>
</dbReference>
<evidence type="ECO:0000313" key="12">
    <source>
        <dbReference type="EMBL" id="BDD12997.1"/>
    </source>
</evidence>
<evidence type="ECO:0000256" key="6">
    <source>
        <dbReference type="ARBA" id="ARBA00022723"/>
    </source>
</evidence>
<dbReference type="KEGG" id="fax:FUAX_54290"/>
<dbReference type="InterPro" id="IPR058240">
    <property type="entry name" value="rSAM_sf"/>
</dbReference>
<dbReference type="EMBL" id="AP025323">
    <property type="protein sequence ID" value="BDD12997.1"/>
    <property type="molecule type" value="Genomic_DNA"/>
</dbReference>
<dbReference type="AlphaFoldDB" id="A0AAU9D6I7"/>
<evidence type="ECO:0000256" key="7">
    <source>
        <dbReference type="ARBA" id="ARBA00022898"/>
    </source>
</evidence>
<dbReference type="PANTHER" id="PTHR30538:SF0">
    <property type="entry name" value="L-LYSINE 2,3-AMINOMUTASE AQ_1632-RELATED"/>
    <property type="match status" value="1"/>
</dbReference>
<dbReference type="GO" id="GO:0046872">
    <property type="term" value="F:metal ion binding"/>
    <property type="evidence" value="ECO:0007669"/>
    <property type="project" value="UniProtKB-KW"/>
</dbReference>
<dbReference type="SFLD" id="SFLDG01070">
    <property type="entry name" value="PLP-dependent"/>
    <property type="match status" value="1"/>
</dbReference>
<comment type="cofactor">
    <cofactor evidence="1 10">
        <name>pyridoxal 5'-phosphate</name>
        <dbReference type="ChEBI" id="CHEBI:597326"/>
    </cofactor>
</comment>
<evidence type="ECO:0000256" key="2">
    <source>
        <dbReference type="ARBA" id="ARBA00001966"/>
    </source>
</evidence>
<keyword evidence="4" id="KW-0004">4Fe-4S</keyword>
<accession>A0AAU9D6I7</accession>
<organism evidence="12 13">
    <name type="scientific">Fulvitalea axinellae</name>
    <dbReference type="NCBI Taxonomy" id="1182444"/>
    <lineage>
        <taxon>Bacteria</taxon>
        <taxon>Pseudomonadati</taxon>
        <taxon>Bacteroidota</taxon>
        <taxon>Cytophagia</taxon>
        <taxon>Cytophagales</taxon>
        <taxon>Persicobacteraceae</taxon>
        <taxon>Fulvitalea</taxon>
    </lineage>
</organism>
<evidence type="ECO:0000256" key="8">
    <source>
        <dbReference type="ARBA" id="ARBA00023004"/>
    </source>
</evidence>
<comment type="cofactor">
    <cofactor evidence="2">
        <name>[4Fe-4S] cluster</name>
        <dbReference type="ChEBI" id="CHEBI:49883"/>
    </cofactor>
</comment>
<keyword evidence="7 10" id="KW-0663">Pyridoxal phosphate</keyword>
<dbReference type="GO" id="GO:0003824">
    <property type="term" value="F:catalytic activity"/>
    <property type="evidence" value="ECO:0007669"/>
    <property type="project" value="InterPro"/>
</dbReference>
<comment type="similarity">
    <text evidence="3">Belongs to the radical SAM superfamily. KamA family.</text>
</comment>
<gene>
    <name evidence="12" type="ORF">FUAX_54290</name>
</gene>
<dbReference type="NCBIfam" id="TIGR00238">
    <property type="entry name" value="KamA family radical SAM protein"/>
    <property type="match status" value="1"/>
</dbReference>
<evidence type="ECO:0000256" key="4">
    <source>
        <dbReference type="ARBA" id="ARBA00022485"/>
    </source>
</evidence>
<proteinExistence type="inferred from homology"/>
<keyword evidence="5" id="KW-0949">S-adenosyl-L-methionine</keyword>
<dbReference type="PANTHER" id="PTHR30538">
    <property type="entry name" value="LYSINE 2,3-AMINOMUTASE-RELATED"/>
    <property type="match status" value="1"/>
</dbReference>
<dbReference type="SUPFAM" id="SSF102114">
    <property type="entry name" value="Radical SAM enzymes"/>
    <property type="match status" value="1"/>
</dbReference>
<evidence type="ECO:0000256" key="5">
    <source>
        <dbReference type="ARBA" id="ARBA00022691"/>
    </source>
</evidence>
<dbReference type="Proteomes" id="UP001348817">
    <property type="component" value="Plasmid pFA9"/>
</dbReference>
<dbReference type="InterPro" id="IPR003739">
    <property type="entry name" value="Lys_aminomutase/Glu_NH3_mut"/>
</dbReference>
<dbReference type="SFLD" id="SFLDS00029">
    <property type="entry name" value="Radical_SAM"/>
    <property type="match status" value="1"/>
</dbReference>
<dbReference type="InterPro" id="IPR013785">
    <property type="entry name" value="Aldolase_TIM"/>
</dbReference>
<evidence type="ECO:0000256" key="1">
    <source>
        <dbReference type="ARBA" id="ARBA00001933"/>
    </source>
</evidence>
<keyword evidence="13" id="KW-1185">Reference proteome</keyword>
<evidence type="ECO:0000313" key="13">
    <source>
        <dbReference type="Proteomes" id="UP001348817"/>
    </source>
</evidence>
<keyword evidence="6" id="KW-0479">Metal-binding</keyword>
<keyword evidence="9" id="KW-0411">Iron-sulfur</keyword>
<feature type="domain" description="Radical SAM core" evidence="11">
    <location>
        <begin position="174"/>
        <end position="401"/>
    </location>
</feature>
<feature type="modified residue" description="N6-(pyridoxal phosphate)lysine" evidence="10">
    <location>
        <position position="419"/>
    </location>
</feature>
<evidence type="ECO:0000256" key="3">
    <source>
        <dbReference type="ARBA" id="ARBA00008703"/>
    </source>
</evidence>
<keyword evidence="8" id="KW-0408">Iron</keyword>
<dbReference type="PROSITE" id="PS51918">
    <property type="entry name" value="RADICAL_SAM"/>
    <property type="match status" value="1"/>
</dbReference>
<keyword evidence="12" id="KW-0614">Plasmid</keyword>
<sequence length="492" mass="55984">MRYTEQDISTIQKAETFNDLPNGISDIEGLEILDKQPIPDHLKDSVSSGDLTHRLFESESFWEKIPAFKGVSEEEFLSIKFQNKNTVRKLEKLEQFIKDLVDDNFLDQVKEGMRRSPMNLSISPYILSLIDWDNPWTDPLRIQFIPVNSGFEPDHPKLALDSLGEQGDSPVDGLVHRYFDKVLFLPLDVCPVYCRFCTRSYAVGGNTDSVDKKRFKNAPEKWKEAFTYIASRPEIEDVVISGGDAYMLAPDRLRLIGETLLEIPHVRRMRFATKGPAVAPMKILSDEAWTQALVEVVKLGREKGKEVVLHTHFNSANEITDITRRAMLKLFQNGVTVRNQSVLIKGVNDTVDTMVELIRKLSYMNVQPYYVYQHDMVTGTEDMRTSVKHTVELEKAVRGITAGFNTPLFVTDAPGGGGKRDVHSYDYYDETTGISVYRSPSVDESKLYLYFDPIETLPVEGRKLWEDESLHEKLIEVAIEKSGYSNLEPVIG</sequence>
<dbReference type="Gene3D" id="3.20.20.70">
    <property type="entry name" value="Aldolase class I"/>
    <property type="match status" value="1"/>
</dbReference>
<evidence type="ECO:0000259" key="11">
    <source>
        <dbReference type="PROSITE" id="PS51918"/>
    </source>
</evidence>
<evidence type="ECO:0000256" key="10">
    <source>
        <dbReference type="PIRSR" id="PIRSR603739-50"/>
    </source>
</evidence>
<dbReference type="GO" id="GO:0051539">
    <property type="term" value="F:4 iron, 4 sulfur cluster binding"/>
    <property type="evidence" value="ECO:0007669"/>
    <property type="project" value="UniProtKB-KW"/>
</dbReference>
<reference evidence="12 13" key="1">
    <citation type="submission" date="2021-12" db="EMBL/GenBank/DDBJ databases">
        <title>Genome sequencing of bacteria with rrn-lacking chromosome and rrn-plasmid.</title>
        <authorList>
            <person name="Anda M."/>
            <person name="Iwasaki W."/>
        </authorList>
    </citation>
    <scope>NUCLEOTIDE SEQUENCE [LARGE SCALE GENOMIC DNA]</scope>
    <source>
        <strain evidence="12 13">DSM 100852</strain>
        <plasmid evidence="12 13">pFA9</plasmid>
    </source>
</reference>